<organism evidence="1 2">
    <name type="scientific">Candidatus Lambdaproteobacteria bacterium RIFOXYD2_FULL_50_16</name>
    <dbReference type="NCBI Taxonomy" id="1817772"/>
    <lineage>
        <taxon>Bacteria</taxon>
        <taxon>Pseudomonadati</taxon>
        <taxon>Pseudomonadota</taxon>
        <taxon>Candidatus Lambdaproteobacteria</taxon>
    </lineage>
</organism>
<dbReference type="EMBL" id="MFNE01000050">
    <property type="protein sequence ID" value="OGG93426.1"/>
    <property type="molecule type" value="Genomic_DNA"/>
</dbReference>
<dbReference type="STRING" id="1817772.A2527_14715"/>
<protein>
    <submittedName>
        <fullName evidence="1">Uncharacterized protein</fullName>
    </submittedName>
</protein>
<evidence type="ECO:0000313" key="1">
    <source>
        <dbReference type="EMBL" id="OGG93426.1"/>
    </source>
</evidence>
<comment type="caution">
    <text evidence="1">The sequence shown here is derived from an EMBL/GenBank/DDBJ whole genome shotgun (WGS) entry which is preliminary data.</text>
</comment>
<gene>
    <name evidence="1" type="ORF">A2527_14715</name>
</gene>
<dbReference type="AlphaFoldDB" id="A0A1F6G5P7"/>
<accession>A0A1F6G5P7</accession>
<evidence type="ECO:0000313" key="2">
    <source>
        <dbReference type="Proteomes" id="UP000178449"/>
    </source>
</evidence>
<dbReference type="Proteomes" id="UP000178449">
    <property type="component" value="Unassembled WGS sequence"/>
</dbReference>
<proteinExistence type="predicted"/>
<name>A0A1F6G5P7_9PROT</name>
<reference evidence="1 2" key="1">
    <citation type="journal article" date="2016" name="Nat. Commun.">
        <title>Thousands of microbial genomes shed light on interconnected biogeochemical processes in an aquifer system.</title>
        <authorList>
            <person name="Anantharaman K."/>
            <person name="Brown C.T."/>
            <person name="Hug L.A."/>
            <person name="Sharon I."/>
            <person name="Castelle C.J."/>
            <person name="Probst A.J."/>
            <person name="Thomas B.C."/>
            <person name="Singh A."/>
            <person name="Wilkins M.J."/>
            <person name="Karaoz U."/>
            <person name="Brodie E.L."/>
            <person name="Williams K.H."/>
            <person name="Hubbard S.S."/>
            <person name="Banfield J.F."/>
        </authorList>
    </citation>
    <scope>NUCLEOTIDE SEQUENCE [LARGE SCALE GENOMIC DNA]</scope>
</reference>
<sequence>MAIYCSVGFDYQAFENPFREHIEIEGRSDYIYLLGAKKDFDNLKKIENIIDERESFGPFKAKVELILFDISNISNRVHFDGSEKYGSNAELNSNLFRFEGMWSILERHKGLLKSTSTHHYALPSGKHSNQYIRVANAMIDYAEIEFIALFCLKDVDSITELKYIYCDTGGIIPVAGAVCHLVSYLSGSPQCITYESFSSYDVLRADKKYRFGSAENSLFLISASAFGGLVDDLRRRYQSLQSAKMIYLYSFGRLEGRTVLCEIEEKSKDKITAMAEGNCDLCRSGSIPLRIKGDHLQPEDNQDTESITIRQADAPKWLDEFMMFLKEKKLVSVNHRRSSIHTQLTQTSAHEIFIDLQNVFEELGKNNKLDAEWSNFKCRLGQLLNNAVSCKVKRIIHLDNPGSKIFAEYIKSDMELSGDVKIIPFNLKDNAKYFSQKFAQENCKDNTLVVASVVSSGRELLGLSQVLRNLQCNHGITYIVGLDRLSSSSIRREFQSNLTFGEQPNDFGLFVVKSIELPHSNESSVTVWDQERQFLNDNLLPMIETLTDSQGGEAIKGIKERIDILQNSHNSGLINDLYWKSSQGNVLKLRPDTAFLKKKNYQDDWFSQADVYLLVTALLHQLRHGENGNHSKRSLQQHAHQKKILSPVNFDRFNDGVLQASLLRAANAAELDYKEKKFSMMMRELILYLTQQESLAQNGGPGEALREFILCIAMGKMQLALEDIKSINDAVTQASKAQQDPILWAFSHYIGDKILNDTGR</sequence>